<feature type="transmembrane region" description="Helical" evidence="11">
    <location>
        <begin position="63"/>
        <end position="84"/>
    </location>
</feature>
<evidence type="ECO:0000256" key="8">
    <source>
        <dbReference type="ARBA" id="ARBA00022989"/>
    </source>
</evidence>
<keyword evidence="7" id="KW-0029">Amino-acid transport</keyword>
<dbReference type="GO" id="GO:0043190">
    <property type="term" value="C:ATP-binding cassette (ABC) transporter complex"/>
    <property type="evidence" value="ECO:0007669"/>
    <property type="project" value="InterPro"/>
</dbReference>
<dbReference type="InterPro" id="IPR035906">
    <property type="entry name" value="MetI-like_sf"/>
</dbReference>
<feature type="transmembrane region" description="Helical" evidence="11">
    <location>
        <begin position="205"/>
        <end position="224"/>
    </location>
</feature>
<evidence type="ECO:0000256" key="5">
    <source>
        <dbReference type="ARBA" id="ARBA00022519"/>
    </source>
</evidence>
<evidence type="ECO:0000256" key="4">
    <source>
        <dbReference type="ARBA" id="ARBA00022475"/>
    </source>
</evidence>
<feature type="domain" description="ABC transmembrane type-1" evidence="12">
    <location>
        <begin position="27"/>
        <end position="224"/>
    </location>
</feature>
<evidence type="ECO:0000256" key="2">
    <source>
        <dbReference type="ARBA" id="ARBA00010072"/>
    </source>
</evidence>
<dbReference type="PANTHER" id="PTHR30614:SF10">
    <property type="entry name" value="ARGININE ABC TRANSPORTER PERMEASE PROTEIN ARTM"/>
    <property type="match status" value="1"/>
</dbReference>
<comment type="caution">
    <text evidence="13">The sequence shown here is derived from an EMBL/GenBank/DDBJ whole genome shotgun (WGS) entry which is preliminary data.</text>
</comment>
<protein>
    <recommendedName>
        <fullName evidence="10">Arginine ABC transporter permease protein ArtM</fullName>
    </recommendedName>
</protein>
<dbReference type="NCBIfam" id="TIGR01726">
    <property type="entry name" value="HEQRo_perm_3TM"/>
    <property type="match status" value="1"/>
</dbReference>
<keyword evidence="3 11" id="KW-0813">Transport</keyword>
<dbReference type="PROSITE" id="PS50928">
    <property type="entry name" value="ABC_TM1"/>
    <property type="match status" value="1"/>
</dbReference>
<dbReference type="GO" id="GO:0006865">
    <property type="term" value="P:amino acid transport"/>
    <property type="evidence" value="ECO:0007669"/>
    <property type="project" value="UniProtKB-KW"/>
</dbReference>
<dbReference type="OrthoDB" id="4404959at2"/>
<accession>A0A7Y0NIT4</accession>
<comment type="subcellular location">
    <subcellularLocation>
        <location evidence="1">Cell inner membrane</location>
        <topology evidence="1">Multi-pass membrane protein</topology>
    </subcellularLocation>
    <subcellularLocation>
        <location evidence="11">Cell membrane</location>
        <topology evidence="11">Multi-pass membrane protein</topology>
    </subcellularLocation>
</comment>
<dbReference type="InterPro" id="IPR043429">
    <property type="entry name" value="ArtM/GltK/GlnP/TcyL/YhdX-like"/>
</dbReference>
<feature type="transmembrane region" description="Helical" evidence="11">
    <location>
        <begin position="31"/>
        <end position="51"/>
    </location>
</feature>
<evidence type="ECO:0000256" key="11">
    <source>
        <dbReference type="RuleBase" id="RU363032"/>
    </source>
</evidence>
<dbReference type="PANTHER" id="PTHR30614">
    <property type="entry name" value="MEMBRANE COMPONENT OF AMINO ACID ABC TRANSPORTER"/>
    <property type="match status" value="1"/>
</dbReference>
<dbReference type="RefSeq" id="WP_135953621.1">
    <property type="nucleotide sequence ID" value="NZ_JABCKY010000001.1"/>
</dbReference>
<keyword evidence="6 11" id="KW-0812">Transmembrane</keyword>
<dbReference type="GO" id="GO:0022857">
    <property type="term" value="F:transmembrane transporter activity"/>
    <property type="evidence" value="ECO:0007669"/>
    <property type="project" value="InterPro"/>
</dbReference>
<dbReference type="CDD" id="cd06261">
    <property type="entry name" value="TM_PBP2"/>
    <property type="match status" value="1"/>
</dbReference>
<gene>
    <name evidence="13" type="ORF">HIU99_01265</name>
</gene>
<dbReference type="EMBL" id="JABCKY010000001">
    <property type="protein sequence ID" value="NMT62215.1"/>
    <property type="molecule type" value="Genomic_DNA"/>
</dbReference>
<organism evidence="13 14">
    <name type="scientific">Marinobacter orientalis</name>
    <dbReference type="NCBI Taxonomy" id="1928859"/>
    <lineage>
        <taxon>Bacteria</taxon>
        <taxon>Pseudomonadati</taxon>
        <taxon>Pseudomonadota</taxon>
        <taxon>Gammaproteobacteria</taxon>
        <taxon>Pseudomonadales</taxon>
        <taxon>Marinobacteraceae</taxon>
        <taxon>Marinobacter</taxon>
    </lineage>
</organism>
<dbReference type="SUPFAM" id="SSF161098">
    <property type="entry name" value="MetI-like"/>
    <property type="match status" value="1"/>
</dbReference>
<sequence length="240" mass="27179">MPEFLAELLNRNDIFTASTIMEYWGGLVTTVQLVFLSLVLGLLLAVPLAIMRTSKNPLINTPVWLYTYVFRGTPLLIQLYIIYYGLAQIEGIQQTFWWEIFRGAFYPALLAFTLNTAAYTTEIIRGAIVATPHGEIEAAKAYGMSWALRMRRIILPSAARRAVQAYSNEVIFMLHASAIASVVTLVDLTGAARNIYSRFYAPFEAFIFVALIYMALTFLLVFAFRKLENYLLQHQRPVNG</sequence>
<proteinExistence type="inferred from homology"/>
<evidence type="ECO:0000256" key="10">
    <source>
        <dbReference type="ARBA" id="ARBA00040319"/>
    </source>
</evidence>
<dbReference type="AlphaFoldDB" id="A0A7Y0NIT4"/>
<feature type="transmembrane region" description="Helical" evidence="11">
    <location>
        <begin position="96"/>
        <end position="115"/>
    </location>
</feature>
<evidence type="ECO:0000256" key="3">
    <source>
        <dbReference type="ARBA" id="ARBA00022448"/>
    </source>
</evidence>
<feature type="transmembrane region" description="Helical" evidence="11">
    <location>
        <begin position="170"/>
        <end position="193"/>
    </location>
</feature>
<evidence type="ECO:0000256" key="9">
    <source>
        <dbReference type="ARBA" id="ARBA00023136"/>
    </source>
</evidence>
<comment type="similarity">
    <text evidence="2">Belongs to the binding-protein-dependent transport system permease family. HisMQ subfamily.</text>
</comment>
<evidence type="ECO:0000259" key="12">
    <source>
        <dbReference type="PROSITE" id="PS50928"/>
    </source>
</evidence>
<keyword evidence="5" id="KW-0997">Cell inner membrane</keyword>
<reference evidence="13 14" key="1">
    <citation type="submission" date="2020-04" db="EMBL/GenBank/DDBJ databases">
        <title>Marinobacter oceani sp. nov., isolated from marine solar saltern.</title>
        <authorList>
            <person name="Chen X.-Y."/>
        </authorList>
    </citation>
    <scope>NUCLEOTIDE SEQUENCE [LARGE SCALE GENOMIC DNA]</scope>
    <source>
        <strain evidence="13 14">W62</strain>
    </source>
</reference>
<dbReference type="Pfam" id="PF00528">
    <property type="entry name" value="BPD_transp_1"/>
    <property type="match status" value="1"/>
</dbReference>
<dbReference type="InterPro" id="IPR000515">
    <property type="entry name" value="MetI-like"/>
</dbReference>
<evidence type="ECO:0000256" key="1">
    <source>
        <dbReference type="ARBA" id="ARBA00004429"/>
    </source>
</evidence>
<name>A0A7Y0NIT4_9GAMM</name>
<evidence type="ECO:0000256" key="6">
    <source>
        <dbReference type="ARBA" id="ARBA00022692"/>
    </source>
</evidence>
<dbReference type="InterPro" id="IPR010065">
    <property type="entry name" value="AA_ABC_transptr_permease_3TM"/>
</dbReference>
<evidence type="ECO:0000313" key="14">
    <source>
        <dbReference type="Proteomes" id="UP000567186"/>
    </source>
</evidence>
<keyword evidence="4" id="KW-1003">Cell membrane</keyword>
<evidence type="ECO:0000256" key="7">
    <source>
        <dbReference type="ARBA" id="ARBA00022970"/>
    </source>
</evidence>
<evidence type="ECO:0000313" key="13">
    <source>
        <dbReference type="EMBL" id="NMT62215.1"/>
    </source>
</evidence>
<keyword evidence="9 11" id="KW-0472">Membrane</keyword>
<dbReference type="Proteomes" id="UP000567186">
    <property type="component" value="Unassembled WGS sequence"/>
</dbReference>
<dbReference type="Gene3D" id="1.10.3720.10">
    <property type="entry name" value="MetI-like"/>
    <property type="match status" value="1"/>
</dbReference>
<keyword evidence="14" id="KW-1185">Reference proteome</keyword>
<keyword evidence="8 11" id="KW-1133">Transmembrane helix</keyword>